<evidence type="ECO:0000313" key="2">
    <source>
        <dbReference type="Proteomes" id="UP001596457"/>
    </source>
</evidence>
<gene>
    <name evidence="1" type="ORF">ACFQU0_13545</name>
</gene>
<dbReference type="EMBL" id="JBHTBZ010000040">
    <property type="protein sequence ID" value="MFC7461451.1"/>
    <property type="molecule type" value="Genomic_DNA"/>
</dbReference>
<keyword evidence="2" id="KW-1185">Reference proteome</keyword>
<organism evidence="1 2">
    <name type="scientific">Hydrogenophaga defluvii</name>
    <dbReference type="NCBI Taxonomy" id="249410"/>
    <lineage>
        <taxon>Bacteria</taxon>
        <taxon>Pseudomonadati</taxon>
        <taxon>Pseudomonadota</taxon>
        <taxon>Betaproteobacteria</taxon>
        <taxon>Burkholderiales</taxon>
        <taxon>Comamonadaceae</taxon>
        <taxon>Hydrogenophaga</taxon>
    </lineage>
</organism>
<protein>
    <submittedName>
        <fullName evidence="1">Uncharacterized protein</fullName>
    </submittedName>
</protein>
<dbReference type="RefSeq" id="WP_382201648.1">
    <property type="nucleotide sequence ID" value="NZ_JBHTBZ010000040.1"/>
</dbReference>
<comment type="caution">
    <text evidence="1">The sequence shown here is derived from an EMBL/GenBank/DDBJ whole genome shotgun (WGS) entry which is preliminary data.</text>
</comment>
<reference evidence="2" key="1">
    <citation type="journal article" date="2019" name="Int. J. Syst. Evol. Microbiol.">
        <title>The Global Catalogue of Microorganisms (GCM) 10K type strain sequencing project: providing services to taxonomists for standard genome sequencing and annotation.</title>
        <authorList>
            <consortium name="The Broad Institute Genomics Platform"/>
            <consortium name="The Broad Institute Genome Sequencing Center for Infectious Disease"/>
            <person name="Wu L."/>
            <person name="Ma J."/>
        </authorList>
    </citation>
    <scope>NUCLEOTIDE SEQUENCE [LARGE SCALE GENOMIC DNA]</scope>
    <source>
        <strain evidence="2">CCUG 53903</strain>
    </source>
</reference>
<name>A0ABW2SDC7_9BURK</name>
<dbReference type="Proteomes" id="UP001596457">
    <property type="component" value="Unassembled WGS sequence"/>
</dbReference>
<evidence type="ECO:0000313" key="1">
    <source>
        <dbReference type="EMBL" id="MFC7461451.1"/>
    </source>
</evidence>
<accession>A0ABW2SDC7</accession>
<sequence>MLKTSEPQRKTPSLKAVLRAVASSTAVETGRSVVELEQKLQQPRGRFAHIKLAR</sequence>
<proteinExistence type="predicted"/>